<name>A7AZ76_MEDG7</name>
<comment type="caution">
    <text evidence="1">The sequence shown here is derived from an EMBL/GenBank/DDBJ whole genome shotgun (WGS) entry which is preliminary data.</text>
</comment>
<sequence>MKYHDFLCTMVILSDAGKRVRQNEEYITVSGGVLVRC</sequence>
<evidence type="ECO:0000313" key="1">
    <source>
        <dbReference type="EMBL" id="EDN79081.1"/>
    </source>
</evidence>
<dbReference type="Proteomes" id="UP000004410">
    <property type="component" value="Unassembled WGS sequence"/>
</dbReference>
<accession>A7AZ76</accession>
<dbReference type="EMBL" id="AAYG02000005">
    <property type="protein sequence ID" value="EDN79081.1"/>
    <property type="molecule type" value="Genomic_DNA"/>
</dbReference>
<reference evidence="1 2" key="2">
    <citation type="submission" date="2007-06" db="EMBL/GenBank/DDBJ databases">
        <title>Draft genome sequence of Ruminococcus gnavus (ATCC 29149).</title>
        <authorList>
            <person name="Sudarsanam P."/>
            <person name="Ley R."/>
            <person name="Guruge J."/>
            <person name="Turnbaugh P.J."/>
            <person name="Mahowald M."/>
            <person name="Liep D."/>
            <person name="Gordon J."/>
        </authorList>
    </citation>
    <scope>NUCLEOTIDE SEQUENCE [LARGE SCALE GENOMIC DNA]</scope>
    <source>
        <strain evidence="1 2">ATCC 29149</strain>
    </source>
</reference>
<protein>
    <submittedName>
        <fullName evidence="1">Uncharacterized protein</fullName>
    </submittedName>
</protein>
<reference evidence="1 2" key="1">
    <citation type="submission" date="2007-04" db="EMBL/GenBank/DDBJ databases">
        <authorList>
            <person name="Fulton L."/>
            <person name="Clifton S."/>
            <person name="Fulton B."/>
            <person name="Xu J."/>
            <person name="Minx P."/>
            <person name="Pepin K.H."/>
            <person name="Johnson M."/>
            <person name="Thiruvilangam P."/>
            <person name="Bhonagiri V."/>
            <person name="Nash W.E."/>
            <person name="Mardis E.R."/>
            <person name="Wilson R.K."/>
        </authorList>
    </citation>
    <scope>NUCLEOTIDE SEQUENCE [LARGE SCALE GENOMIC DNA]</scope>
    <source>
        <strain evidence="1 2">ATCC 29149</strain>
    </source>
</reference>
<dbReference type="AlphaFoldDB" id="A7AZ76"/>
<proteinExistence type="predicted"/>
<dbReference type="PaxDb" id="411470-RUMGNA_00592"/>
<organism evidence="1 2">
    <name type="scientific">Mediterraneibacter gnavus (strain ATCC 29149 / DSM 114966 / JCM 6515 / VPI C7-9)</name>
    <name type="common">Ruminococcus gnavus</name>
    <dbReference type="NCBI Taxonomy" id="411470"/>
    <lineage>
        <taxon>Bacteria</taxon>
        <taxon>Bacillati</taxon>
        <taxon>Bacillota</taxon>
        <taxon>Clostridia</taxon>
        <taxon>Lachnospirales</taxon>
        <taxon>Lachnospiraceae</taxon>
        <taxon>Mediterraneibacter</taxon>
    </lineage>
</organism>
<evidence type="ECO:0000313" key="2">
    <source>
        <dbReference type="Proteomes" id="UP000004410"/>
    </source>
</evidence>
<gene>
    <name evidence="1" type="ORF">RUMGNA_00592</name>
</gene>